<organism evidence="2 3">
    <name type="scientific">Sulfurisoma sediminicola</name>
    <dbReference type="NCBI Taxonomy" id="1381557"/>
    <lineage>
        <taxon>Bacteria</taxon>
        <taxon>Pseudomonadati</taxon>
        <taxon>Pseudomonadota</taxon>
        <taxon>Betaproteobacteria</taxon>
        <taxon>Nitrosomonadales</taxon>
        <taxon>Sterolibacteriaceae</taxon>
        <taxon>Sulfurisoma</taxon>
    </lineage>
</organism>
<evidence type="ECO:0000313" key="2">
    <source>
        <dbReference type="EMBL" id="RLJ63697.1"/>
    </source>
</evidence>
<name>A0A497XAV6_9PROT</name>
<dbReference type="RefSeq" id="WP_121242560.1">
    <property type="nucleotide sequence ID" value="NZ_BHVV01000003.1"/>
</dbReference>
<protein>
    <submittedName>
        <fullName evidence="2">Uncharacterized protein</fullName>
    </submittedName>
</protein>
<sequence length="75" mass="7807">MKPHHWPWTFLAFTALGIVATLVGVAALAGLMAGVHPIFNDGTAAGLALIVTAIALFLTGAFPLVLRRLAEREGA</sequence>
<feature type="transmembrane region" description="Helical" evidence="1">
    <location>
        <begin position="43"/>
        <end position="66"/>
    </location>
</feature>
<dbReference type="OrthoDB" id="8564397at2"/>
<dbReference type="Proteomes" id="UP000268908">
    <property type="component" value="Unassembled WGS sequence"/>
</dbReference>
<reference evidence="2 3" key="1">
    <citation type="submission" date="2018-10" db="EMBL/GenBank/DDBJ databases">
        <title>Genomic Encyclopedia of Type Strains, Phase IV (KMG-IV): sequencing the most valuable type-strain genomes for metagenomic binning, comparative biology and taxonomic classification.</title>
        <authorList>
            <person name="Goeker M."/>
        </authorList>
    </citation>
    <scope>NUCLEOTIDE SEQUENCE [LARGE SCALE GENOMIC DNA]</scope>
    <source>
        <strain evidence="2 3">DSM 26916</strain>
    </source>
</reference>
<keyword evidence="1" id="KW-1133">Transmembrane helix</keyword>
<dbReference type="AlphaFoldDB" id="A0A497XAV6"/>
<dbReference type="EMBL" id="RCCI01000006">
    <property type="protein sequence ID" value="RLJ63697.1"/>
    <property type="molecule type" value="Genomic_DNA"/>
</dbReference>
<proteinExistence type="predicted"/>
<evidence type="ECO:0000256" key="1">
    <source>
        <dbReference type="SAM" id="Phobius"/>
    </source>
</evidence>
<keyword evidence="1" id="KW-0812">Transmembrane</keyword>
<comment type="caution">
    <text evidence="2">The sequence shown here is derived from an EMBL/GenBank/DDBJ whole genome shotgun (WGS) entry which is preliminary data.</text>
</comment>
<gene>
    <name evidence="2" type="ORF">DFR35_2328</name>
</gene>
<keyword evidence="1" id="KW-0472">Membrane</keyword>
<accession>A0A497XAV6</accession>
<evidence type="ECO:0000313" key="3">
    <source>
        <dbReference type="Proteomes" id="UP000268908"/>
    </source>
</evidence>
<keyword evidence="3" id="KW-1185">Reference proteome</keyword>